<feature type="transmembrane region" description="Helical" evidence="1">
    <location>
        <begin position="50"/>
        <end position="71"/>
    </location>
</feature>
<protein>
    <submittedName>
        <fullName evidence="2">Uncharacterized protein</fullName>
    </submittedName>
</protein>
<keyword evidence="1" id="KW-0812">Transmembrane</keyword>
<keyword evidence="3" id="KW-1185">Reference proteome</keyword>
<evidence type="ECO:0000313" key="2">
    <source>
        <dbReference type="EMBL" id="MEQ2252967.1"/>
    </source>
</evidence>
<comment type="caution">
    <text evidence="2">The sequence shown here is derived from an EMBL/GenBank/DDBJ whole genome shotgun (WGS) entry which is preliminary data.</text>
</comment>
<sequence>MDDDDYQYQLFLKLMNETYDTTDPSYVVSKTVQLCAKKTVNQFGAKLIPVFYYVNFLLSYLGNGLVLLIIYKHLPSSIFPVHWSCSYKCDRTFPEVKKTLKSDI</sequence>
<proteinExistence type="predicted"/>
<name>A0ABV0V9X9_9TELE</name>
<accession>A0ABV0V9X9</accession>
<organism evidence="2 3">
    <name type="scientific">Ilyodon furcidens</name>
    <name type="common">goldbreast splitfin</name>
    <dbReference type="NCBI Taxonomy" id="33524"/>
    <lineage>
        <taxon>Eukaryota</taxon>
        <taxon>Metazoa</taxon>
        <taxon>Chordata</taxon>
        <taxon>Craniata</taxon>
        <taxon>Vertebrata</taxon>
        <taxon>Euteleostomi</taxon>
        <taxon>Actinopterygii</taxon>
        <taxon>Neopterygii</taxon>
        <taxon>Teleostei</taxon>
        <taxon>Neoteleostei</taxon>
        <taxon>Acanthomorphata</taxon>
        <taxon>Ovalentaria</taxon>
        <taxon>Atherinomorphae</taxon>
        <taxon>Cyprinodontiformes</taxon>
        <taxon>Goodeidae</taxon>
        <taxon>Ilyodon</taxon>
    </lineage>
</organism>
<dbReference type="EMBL" id="JAHRIQ010096234">
    <property type="protein sequence ID" value="MEQ2252967.1"/>
    <property type="molecule type" value="Genomic_DNA"/>
</dbReference>
<gene>
    <name evidence="2" type="ORF">ILYODFUR_027212</name>
</gene>
<dbReference type="SUPFAM" id="SSF81321">
    <property type="entry name" value="Family A G protein-coupled receptor-like"/>
    <property type="match status" value="1"/>
</dbReference>
<evidence type="ECO:0000313" key="3">
    <source>
        <dbReference type="Proteomes" id="UP001482620"/>
    </source>
</evidence>
<dbReference type="Proteomes" id="UP001482620">
    <property type="component" value="Unassembled WGS sequence"/>
</dbReference>
<keyword evidence="1" id="KW-0472">Membrane</keyword>
<evidence type="ECO:0000256" key="1">
    <source>
        <dbReference type="SAM" id="Phobius"/>
    </source>
</evidence>
<keyword evidence="1" id="KW-1133">Transmembrane helix</keyword>
<reference evidence="2 3" key="1">
    <citation type="submission" date="2021-06" db="EMBL/GenBank/DDBJ databases">
        <authorList>
            <person name="Palmer J.M."/>
        </authorList>
    </citation>
    <scope>NUCLEOTIDE SEQUENCE [LARGE SCALE GENOMIC DNA]</scope>
    <source>
        <strain evidence="3">if_2019</strain>
        <tissue evidence="2">Muscle</tissue>
    </source>
</reference>
<dbReference type="Gene3D" id="6.20.400.20">
    <property type="match status" value="1"/>
</dbReference>